<dbReference type="EMBL" id="BPVZ01000036">
    <property type="protein sequence ID" value="GKV12376.1"/>
    <property type="molecule type" value="Genomic_DNA"/>
</dbReference>
<name>A0AAV5JIV5_9ROSI</name>
<evidence type="ECO:0000313" key="2">
    <source>
        <dbReference type="Proteomes" id="UP001054252"/>
    </source>
</evidence>
<dbReference type="Proteomes" id="UP001054252">
    <property type="component" value="Unassembled WGS sequence"/>
</dbReference>
<proteinExistence type="predicted"/>
<comment type="caution">
    <text evidence="1">The sequence shown here is derived from an EMBL/GenBank/DDBJ whole genome shotgun (WGS) entry which is preliminary data.</text>
</comment>
<protein>
    <submittedName>
        <fullName evidence="1">Uncharacterized protein</fullName>
    </submittedName>
</protein>
<gene>
    <name evidence="1" type="ORF">SLEP1_g23528</name>
</gene>
<evidence type="ECO:0000313" key="1">
    <source>
        <dbReference type="EMBL" id="GKV12376.1"/>
    </source>
</evidence>
<organism evidence="1 2">
    <name type="scientific">Rubroshorea leprosula</name>
    <dbReference type="NCBI Taxonomy" id="152421"/>
    <lineage>
        <taxon>Eukaryota</taxon>
        <taxon>Viridiplantae</taxon>
        <taxon>Streptophyta</taxon>
        <taxon>Embryophyta</taxon>
        <taxon>Tracheophyta</taxon>
        <taxon>Spermatophyta</taxon>
        <taxon>Magnoliopsida</taxon>
        <taxon>eudicotyledons</taxon>
        <taxon>Gunneridae</taxon>
        <taxon>Pentapetalae</taxon>
        <taxon>rosids</taxon>
        <taxon>malvids</taxon>
        <taxon>Malvales</taxon>
        <taxon>Dipterocarpaceae</taxon>
        <taxon>Rubroshorea</taxon>
    </lineage>
</organism>
<sequence length="76" mass="9229">MEKKMRQMSCEWRRRNWSGEFMESPTIVGTVESTRKSRVKVFMERRKIEDRTKRIEGKMFDHLSKRNLCVKCLNTS</sequence>
<reference evidence="1 2" key="1">
    <citation type="journal article" date="2021" name="Commun. Biol.">
        <title>The genome of Shorea leprosula (Dipterocarpaceae) highlights the ecological relevance of drought in aseasonal tropical rainforests.</title>
        <authorList>
            <person name="Ng K.K.S."/>
            <person name="Kobayashi M.J."/>
            <person name="Fawcett J.A."/>
            <person name="Hatakeyama M."/>
            <person name="Paape T."/>
            <person name="Ng C.H."/>
            <person name="Ang C.C."/>
            <person name="Tnah L.H."/>
            <person name="Lee C.T."/>
            <person name="Nishiyama T."/>
            <person name="Sese J."/>
            <person name="O'Brien M.J."/>
            <person name="Copetti D."/>
            <person name="Mohd Noor M.I."/>
            <person name="Ong R.C."/>
            <person name="Putra M."/>
            <person name="Sireger I.Z."/>
            <person name="Indrioko S."/>
            <person name="Kosugi Y."/>
            <person name="Izuno A."/>
            <person name="Isagi Y."/>
            <person name="Lee S.L."/>
            <person name="Shimizu K.K."/>
        </authorList>
    </citation>
    <scope>NUCLEOTIDE SEQUENCE [LARGE SCALE GENOMIC DNA]</scope>
    <source>
        <strain evidence="1">214</strain>
    </source>
</reference>
<keyword evidence="2" id="KW-1185">Reference proteome</keyword>
<accession>A0AAV5JIV5</accession>
<dbReference type="AlphaFoldDB" id="A0AAV5JIV5"/>